<organism evidence="2 3">
    <name type="scientific">Liparis tanakae</name>
    <name type="common">Tanaka's snailfish</name>
    <dbReference type="NCBI Taxonomy" id="230148"/>
    <lineage>
        <taxon>Eukaryota</taxon>
        <taxon>Metazoa</taxon>
        <taxon>Chordata</taxon>
        <taxon>Craniata</taxon>
        <taxon>Vertebrata</taxon>
        <taxon>Euteleostomi</taxon>
        <taxon>Actinopterygii</taxon>
        <taxon>Neopterygii</taxon>
        <taxon>Teleostei</taxon>
        <taxon>Neoteleostei</taxon>
        <taxon>Acanthomorphata</taxon>
        <taxon>Eupercaria</taxon>
        <taxon>Perciformes</taxon>
        <taxon>Cottioidei</taxon>
        <taxon>Cottales</taxon>
        <taxon>Liparidae</taxon>
        <taxon>Liparis</taxon>
    </lineage>
</organism>
<keyword evidence="3" id="KW-1185">Reference proteome</keyword>
<name>A0A4Z2H7A3_9TELE</name>
<comment type="caution">
    <text evidence="2">The sequence shown here is derived from an EMBL/GenBank/DDBJ whole genome shotgun (WGS) entry which is preliminary data.</text>
</comment>
<evidence type="ECO:0000313" key="2">
    <source>
        <dbReference type="EMBL" id="TNN60893.1"/>
    </source>
</evidence>
<dbReference type="EMBL" id="SRLO01000325">
    <property type="protein sequence ID" value="TNN60893.1"/>
    <property type="molecule type" value="Genomic_DNA"/>
</dbReference>
<accession>A0A4Z2H7A3</accession>
<evidence type="ECO:0000256" key="1">
    <source>
        <dbReference type="SAM" id="MobiDB-lite"/>
    </source>
</evidence>
<reference evidence="2 3" key="1">
    <citation type="submission" date="2019-03" db="EMBL/GenBank/DDBJ databases">
        <title>First draft genome of Liparis tanakae, snailfish: a comprehensive survey of snailfish specific genes.</title>
        <authorList>
            <person name="Kim W."/>
            <person name="Song I."/>
            <person name="Jeong J.-H."/>
            <person name="Kim D."/>
            <person name="Kim S."/>
            <person name="Ryu S."/>
            <person name="Song J.Y."/>
            <person name="Lee S.K."/>
        </authorList>
    </citation>
    <scope>NUCLEOTIDE SEQUENCE [LARGE SCALE GENOMIC DNA]</scope>
    <source>
        <tissue evidence="2">Muscle</tissue>
    </source>
</reference>
<gene>
    <name evidence="2" type="ORF">EYF80_028888</name>
</gene>
<evidence type="ECO:0000313" key="3">
    <source>
        <dbReference type="Proteomes" id="UP000314294"/>
    </source>
</evidence>
<dbReference type="AlphaFoldDB" id="A0A4Z2H7A3"/>
<feature type="region of interest" description="Disordered" evidence="1">
    <location>
        <begin position="35"/>
        <end position="59"/>
    </location>
</feature>
<protein>
    <submittedName>
        <fullName evidence="2">Uncharacterized protein</fullName>
    </submittedName>
</protein>
<sequence length="114" mass="12243">MSCQYSASPSRLQIGFEGATGTKRSIEARCVIHAGPTERTAAPGGSPDPEPGLRLRPRGVPTVNTALDVYVNRGGELTLRLCRRYRALLARCEPLGPVSMTPGDTLNEPSEMFS</sequence>
<dbReference type="Proteomes" id="UP000314294">
    <property type="component" value="Unassembled WGS sequence"/>
</dbReference>
<proteinExistence type="predicted"/>